<feature type="transmembrane region" description="Helical" evidence="9">
    <location>
        <begin position="184"/>
        <end position="208"/>
    </location>
</feature>
<keyword evidence="5 9" id="KW-0808">Transferase</keyword>
<dbReference type="GO" id="GO:0008412">
    <property type="term" value="F:4-hydroxybenzoate polyprenyltransferase activity"/>
    <property type="evidence" value="ECO:0007669"/>
    <property type="project" value="UniProtKB-EC"/>
</dbReference>
<sequence length="432" mass="47743">MKEKALNLNISAYCCCSIPKTDQSNRSHLSVTNDKLTCQLVRRRQSVNGSAGFRTHSCHHPWSFGPISSDGKWQRRQQSNSATPPAPNHFSKQKFQISRADRRLICSSTIAKEEVNDRVLENVENPNAAGRTSPGTWIDKCLPRSLQPYAHLARLGKPTGTWLLAWPCFWSVCLAAPVGSLPNLIMICSFGMSAIFLRGAACTVNDLFDRDIDRMVERTRNRPLASGALTSFQAVSFFVFQLLLGTAFLPQLTNFSRILGAIWIPLITAYPFMKRWTYWPQAFLGVMWSYGALFGWATVHGGLDLPVVLPLYASGMSWTLVYDTIYAHQDKEDDKKIGVKSTALRFGDKTKTWLAGFSATCISGLTLAGANANLGWPFYAGVVASACHLAWQVYTVDTDNPADCSSKFASNKWFGAIVCVGIIAGKLMTSRS</sequence>
<dbReference type="CDD" id="cd13959">
    <property type="entry name" value="PT_UbiA_COQ2"/>
    <property type="match status" value="1"/>
</dbReference>
<evidence type="ECO:0000256" key="2">
    <source>
        <dbReference type="ARBA" id="ARBA00004141"/>
    </source>
</evidence>
<evidence type="ECO:0000256" key="1">
    <source>
        <dbReference type="ARBA" id="ARBA00001946"/>
    </source>
</evidence>
<evidence type="ECO:0000256" key="3">
    <source>
        <dbReference type="ARBA" id="ARBA00005179"/>
    </source>
</evidence>
<evidence type="ECO:0000256" key="9">
    <source>
        <dbReference type="HAMAP-Rule" id="MF_03189"/>
    </source>
</evidence>
<dbReference type="InterPro" id="IPR006370">
    <property type="entry name" value="HB_polyprenyltransferase-like"/>
</dbReference>
<dbReference type="FunFam" id="1.10.357.140:FF:000008">
    <property type="entry name" value="4-hydroxybenzoate octaprenyltransferase"/>
    <property type="match status" value="1"/>
</dbReference>
<keyword evidence="8 9" id="KW-0472">Membrane</keyword>
<dbReference type="Proteomes" id="UP001633002">
    <property type="component" value="Unassembled WGS sequence"/>
</dbReference>
<evidence type="ECO:0000256" key="4">
    <source>
        <dbReference type="ARBA" id="ARBA00005985"/>
    </source>
</evidence>
<dbReference type="Gene3D" id="1.10.357.140">
    <property type="entry name" value="UbiA prenyltransferase"/>
    <property type="match status" value="1"/>
</dbReference>
<keyword evidence="9" id="KW-0999">Mitochondrion inner membrane</keyword>
<comment type="similarity">
    <text evidence="4 9">Belongs to the UbiA prenyltransferase family.</text>
</comment>
<dbReference type="GO" id="GO:0008299">
    <property type="term" value="P:isoprenoid biosynthetic process"/>
    <property type="evidence" value="ECO:0007669"/>
    <property type="project" value="UniProtKB-UniRule"/>
</dbReference>
<dbReference type="PANTHER" id="PTHR11048">
    <property type="entry name" value="PRENYLTRANSFERASES"/>
    <property type="match status" value="1"/>
</dbReference>
<organism evidence="11 12">
    <name type="scientific">Riccia sorocarpa</name>
    <dbReference type="NCBI Taxonomy" id="122646"/>
    <lineage>
        <taxon>Eukaryota</taxon>
        <taxon>Viridiplantae</taxon>
        <taxon>Streptophyta</taxon>
        <taxon>Embryophyta</taxon>
        <taxon>Marchantiophyta</taxon>
        <taxon>Marchantiopsida</taxon>
        <taxon>Marchantiidae</taxon>
        <taxon>Marchantiales</taxon>
        <taxon>Ricciaceae</taxon>
        <taxon>Riccia</taxon>
    </lineage>
</organism>
<dbReference type="InterPro" id="IPR039653">
    <property type="entry name" value="Prenyltransferase"/>
</dbReference>
<reference evidence="11 12" key="1">
    <citation type="submission" date="2024-09" db="EMBL/GenBank/DDBJ databases">
        <title>Chromosome-scale assembly of Riccia sorocarpa.</title>
        <authorList>
            <person name="Paukszto L."/>
        </authorList>
    </citation>
    <scope>NUCLEOTIDE SEQUENCE [LARGE SCALE GENOMIC DNA]</scope>
    <source>
        <strain evidence="11">LP-2024</strain>
        <tissue evidence="11">Aerial parts of the thallus</tissue>
    </source>
</reference>
<comment type="caution">
    <text evidence="11">The sequence shown here is derived from an EMBL/GenBank/DDBJ whole genome shotgun (WGS) entry which is preliminary data.</text>
</comment>
<feature type="region of interest" description="Disordered" evidence="10">
    <location>
        <begin position="69"/>
        <end position="95"/>
    </location>
</feature>
<dbReference type="Gene3D" id="1.20.120.1780">
    <property type="entry name" value="UbiA prenyltransferase"/>
    <property type="match status" value="1"/>
</dbReference>
<dbReference type="FunFam" id="1.20.120.1780:FF:000001">
    <property type="entry name" value="4-hydroxybenzoate octaprenyltransferase"/>
    <property type="match status" value="1"/>
</dbReference>
<evidence type="ECO:0000256" key="8">
    <source>
        <dbReference type="ARBA" id="ARBA00023136"/>
    </source>
</evidence>
<evidence type="ECO:0000256" key="10">
    <source>
        <dbReference type="SAM" id="MobiDB-lite"/>
    </source>
</evidence>
<dbReference type="GO" id="GO:0005743">
    <property type="term" value="C:mitochondrial inner membrane"/>
    <property type="evidence" value="ECO:0007669"/>
    <property type="project" value="UniProtKB-SubCell"/>
</dbReference>
<dbReference type="PANTHER" id="PTHR11048:SF28">
    <property type="entry name" value="4-HYDROXYBENZOATE POLYPRENYLTRANSFERASE, MITOCHONDRIAL"/>
    <property type="match status" value="1"/>
</dbReference>
<name>A0ABD3HEI7_9MARC</name>
<dbReference type="EMBL" id="JBJQOH010000004">
    <property type="protein sequence ID" value="KAL3688874.1"/>
    <property type="molecule type" value="Genomic_DNA"/>
</dbReference>
<feature type="transmembrane region" description="Helical" evidence="9">
    <location>
        <begin position="282"/>
        <end position="303"/>
    </location>
</feature>
<dbReference type="Pfam" id="PF01040">
    <property type="entry name" value="UbiA"/>
    <property type="match status" value="1"/>
</dbReference>
<dbReference type="GO" id="GO:0006744">
    <property type="term" value="P:ubiquinone biosynthetic process"/>
    <property type="evidence" value="ECO:0007669"/>
    <property type="project" value="UniProtKB-UniRule"/>
</dbReference>
<gene>
    <name evidence="11" type="ORF">R1sor_015183</name>
</gene>
<keyword evidence="12" id="KW-1185">Reference proteome</keyword>
<comment type="subcellular location">
    <subcellularLocation>
        <location evidence="2">Membrane</location>
        <topology evidence="2">Multi-pass membrane protein</topology>
    </subcellularLocation>
    <subcellularLocation>
        <location evidence="9">Mitochondrion inner membrane</location>
        <topology evidence="9">Multi-pass membrane protein</topology>
        <orientation evidence="9">Matrix side</orientation>
    </subcellularLocation>
</comment>
<dbReference type="HAMAP" id="MF_01635">
    <property type="entry name" value="UbiA"/>
    <property type="match status" value="1"/>
</dbReference>
<comment type="function">
    <text evidence="9">Catalyzes the prenylation of para-hydroxybenzoate (PHB) with an all-trans polyprenyl group. Mediates the second step in the final reaction sequence of coenzyme Q (CoQ) biosynthesis, which is the condensation of the polyisoprenoid side chain with PHB, generating the first membrane-bound Q intermediate.</text>
</comment>
<evidence type="ECO:0000256" key="6">
    <source>
        <dbReference type="ARBA" id="ARBA00022692"/>
    </source>
</evidence>
<dbReference type="InterPro" id="IPR000537">
    <property type="entry name" value="UbiA_prenyltransferase"/>
</dbReference>
<feature type="transmembrane region" description="Helical" evidence="9">
    <location>
        <begin position="352"/>
        <end position="369"/>
    </location>
</feature>
<evidence type="ECO:0000313" key="12">
    <source>
        <dbReference type="Proteomes" id="UP001633002"/>
    </source>
</evidence>
<feature type="transmembrane region" description="Helical" evidence="9">
    <location>
        <begin position="161"/>
        <end position="178"/>
    </location>
</feature>
<keyword evidence="9" id="KW-0496">Mitochondrion</keyword>
<feature type="transmembrane region" description="Helical" evidence="9">
    <location>
        <begin position="255"/>
        <end position="273"/>
    </location>
</feature>
<protein>
    <recommendedName>
        <fullName evidence="9">4-hydroxybenzoate polyprenyltransferase, mitochondrial</fullName>
        <shortName evidence="9">4-HB polyprenyltransferase</shortName>
        <ecNumber evidence="9">2.5.1.39</ecNumber>
    </recommendedName>
    <alternativeName>
        <fullName evidence="9">Para-hydroxybenzoate--polyprenyltransferase</fullName>
        <shortName evidence="9">PHB:PPT</shortName>
        <shortName evidence="9">PHB:polyprenyltransferase</shortName>
    </alternativeName>
</protein>
<comment type="pathway">
    <text evidence="9">Cofactor biosynthesis; ubiquinone biosynthesis.</text>
</comment>
<feature type="transmembrane region" description="Helical" evidence="9">
    <location>
        <begin position="229"/>
        <end position="249"/>
    </location>
</feature>
<keyword evidence="9" id="KW-0831">Ubiquinone biosynthesis</keyword>
<dbReference type="EC" id="2.5.1.39" evidence="9"/>
<comment type="catalytic activity">
    <reaction evidence="9">
        <text>an all-trans-polyprenyl diphosphate + 4-hydroxybenzoate = a 4-hydroxy-3-(all-trans-polyprenyl)benzoate + diphosphate</text>
        <dbReference type="Rhea" id="RHEA:44504"/>
        <dbReference type="Rhea" id="RHEA-COMP:9514"/>
        <dbReference type="Rhea" id="RHEA-COMP:9564"/>
        <dbReference type="ChEBI" id="CHEBI:17879"/>
        <dbReference type="ChEBI" id="CHEBI:33019"/>
        <dbReference type="ChEBI" id="CHEBI:58914"/>
        <dbReference type="ChEBI" id="CHEBI:78396"/>
        <dbReference type="EC" id="2.5.1.39"/>
    </reaction>
</comment>
<comment type="pathway">
    <text evidence="3">Secondary metabolite biosynthesis.</text>
</comment>
<evidence type="ECO:0000256" key="7">
    <source>
        <dbReference type="ARBA" id="ARBA00022989"/>
    </source>
</evidence>
<dbReference type="InterPro" id="IPR044878">
    <property type="entry name" value="UbiA_sf"/>
</dbReference>
<evidence type="ECO:0000313" key="11">
    <source>
        <dbReference type="EMBL" id="KAL3688874.1"/>
    </source>
</evidence>
<accession>A0ABD3HEI7</accession>
<keyword evidence="9" id="KW-0414">Isoprene biosynthesis</keyword>
<dbReference type="AlphaFoldDB" id="A0ABD3HEI7"/>
<proteinExistence type="inferred from homology"/>
<dbReference type="InterPro" id="IPR030470">
    <property type="entry name" value="UbiA_prenylTrfase_CS"/>
</dbReference>
<evidence type="ECO:0000256" key="5">
    <source>
        <dbReference type="ARBA" id="ARBA00022679"/>
    </source>
</evidence>
<keyword evidence="6 9" id="KW-0812">Transmembrane</keyword>
<dbReference type="NCBIfam" id="TIGR01474">
    <property type="entry name" value="ubiA_proteo"/>
    <property type="match status" value="1"/>
</dbReference>
<comment type="cofactor">
    <cofactor evidence="1 9">
        <name>Mg(2+)</name>
        <dbReference type="ChEBI" id="CHEBI:18420"/>
    </cofactor>
</comment>
<dbReference type="PROSITE" id="PS00943">
    <property type="entry name" value="UBIA"/>
    <property type="match status" value="1"/>
</dbReference>
<keyword evidence="7 9" id="KW-1133">Transmembrane helix</keyword>